<dbReference type="AlphaFoldDB" id="A0A6A6TY06"/>
<protein>
    <submittedName>
        <fullName evidence="1">Uncharacterized protein</fullName>
    </submittedName>
</protein>
<evidence type="ECO:0000313" key="1">
    <source>
        <dbReference type="EMBL" id="KAF2664037.1"/>
    </source>
</evidence>
<name>A0A6A6TY06_9PEZI</name>
<keyword evidence="2" id="KW-1185">Reference proteome</keyword>
<dbReference type="OrthoDB" id="4174112at2759"/>
<dbReference type="Pfam" id="PF12511">
    <property type="entry name" value="DUF3716"/>
    <property type="match status" value="1"/>
</dbReference>
<dbReference type="Proteomes" id="UP000799302">
    <property type="component" value="Unassembled WGS sequence"/>
</dbReference>
<reference evidence="1" key="1">
    <citation type="journal article" date="2020" name="Stud. Mycol.">
        <title>101 Dothideomycetes genomes: a test case for predicting lifestyles and emergence of pathogens.</title>
        <authorList>
            <person name="Haridas S."/>
            <person name="Albert R."/>
            <person name="Binder M."/>
            <person name="Bloem J."/>
            <person name="Labutti K."/>
            <person name="Salamov A."/>
            <person name="Andreopoulos B."/>
            <person name="Baker S."/>
            <person name="Barry K."/>
            <person name="Bills G."/>
            <person name="Bluhm B."/>
            <person name="Cannon C."/>
            <person name="Castanera R."/>
            <person name="Culley D."/>
            <person name="Daum C."/>
            <person name="Ezra D."/>
            <person name="Gonzalez J."/>
            <person name="Henrissat B."/>
            <person name="Kuo A."/>
            <person name="Liang C."/>
            <person name="Lipzen A."/>
            <person name="Lutzoni F."/>
            <person name="Magnuson J."/>
            <person name="Mondo S."/>
            <person name="Nolan M."/>
            <person name="Ohm R."/>
            <person name="Pangilinan J."/>
            <person name="Park H.-J."/>
            <person name="Ramirez L."/>
            <person name="Alfaro M."/>
            <person name="Sun H."/>
            <person name="Tritt A."/>
            <person name="Yoshinaga Y."/>
            <person name="Zwiers L.-H."/>
            <person name="Turgeon B."/>
            <person name="Goodwin S."/>
            <person name="Spatafora J."/>
            <person name="Crous P."/>
            <person name="Grigoriev I."/>
        </authorList>
    </citation>
    <scope>NUCLEOTIDE SEQUENCE</scope>
    <source>
        <strain evidence="1">CBS 115976</strain>
    </source>
</reference>
<sequence length="81" mass="9200">MPANPIFSKKYNITNEQMTTYIRTSYTNSILIQSRGVLQDPPCPKCEKNMGPWSGCVILEDEFGGVCGNCKWTDRTKNCFK</sequence>
<evidence type="ECO:0000313" key="2">
    <source>
        <dbReference type="Proteomes" id="UP000799302"/>
    </source>
</evidence>
<gene>
    <name evidence="1" type="ORF">BT63DRAFT_429569</name>
</gene>
<proteinExistence type="predicted"/>
<dbReference type="EMBL" id="MU004243">
    <property type="protein sequence ID" value="KAF2664037.1"/>
    <property type="molecule type" value="Genomic_DNA"/>
</dbReference>
<dbReference type="InterPro" id="IPR022190">
    <property type="entry name" value="DUF3716"/>
</dbReference>
<organism evidence="1 2">
    <name type="scientific">Microthyrium microscopicum</name>
    <dbReference type="NCBI Taxonomy" id="703497"/>
    <lineage>
        <taxon>Eukaryota</taxon>
        <taxon>Fungi</taxon>
        <taxon>Dikarya</taxon>
        <taxon>Ascomycota</taxon>
        <taxon>Pezizomycotina</taxon>
        <taxon>Dothideomycetes</taxon>
        <taxon>Dothideomycetes incertae sedis</taxon>
        <taxon>Microthyriales</taxon>
        <taxon>Microthyriaceae</taxon>
        <taxon>Microthyrium</taxon>
    </lineage>
</organism>
<accession>A0A6A6TY06</accession>